<evidence type="ECO:0000256" key="1">
    <source>
        <dbReference type="ARBA" id="ARBA00004613"/>
    </source>
</evidence>
<evidence type="ECO:0000256" key="4">
    <source>
        <dbReference type="ARBA" id="ARBA00023157"/>
    </source>
</evidence>
<keyword evidence="2" id="KW-0964">Secreted</keyword>
<dbReference type="Proteomes" id="UP001259832">
    <property type="component" value="Unassembled WGS sequence"/>
</dbReference>
<evidence type="ECO:0000256" key="2">
    <source>
        <dbReference type="ARBA" id="ARBA00022525"/>
    </source>
</evidence>
<evidence type="ECO:0000256" key="3">
    <source>
        <dbReference type="ARBA" id="ARBA00022690"/>
    </source>
</evidence>
<dbReference type="AlphaFoldDB" id="A0AAD9G4C6"/>
<gene>
    <name evidence="6" type="ORF">P3T76_012436</name>
</gene>
<proteinExistence type="predicted"/>
<keyword evidence="7" id="KW-1185">Reference proteome</keyword>
<comment type="caution">
    <text evidence="6">The sequence shown here is derived from an EMBL/GenBank/DDBJ whole genome shotgun (WGS) entry which is preliminary data.</text>
</comment>
<keyword evidence="3" id="KW-0646">Protease inhibitor</keyword>
<dbReference type="SMART" id="SM00280">
    <property type="entry name" value="KAZAL"/>
    <property type="match status" value="2"/>
</dbReference>
<dbReference type="EMBL" id="JASMQC010000031">
    <property type="protein sequence ID" value="KAK1931936.1"/>
    <property type="molecule type" value="Genomic_DNA"/>
</dbReference>
<reference evidence="6" key="1">
    <citation type="submission" date="2023-08" db="EMBL/GenBank/DDBJ databases">
        <title>Reference Genome Resource for the Citrus Pathogen Phytophthora citrophthora.</title>
        <authorList>
            <person name="Moller H."/>
            <person name="Coetzee B."/>
            <person name="Rose L.J."/>
            <person name="Van Niekerk J.M."/>
        </authorList>
    </citation>
    <scope>NUCLEOTIDE SEQUENCE</scope>
    <source>
        <strain evidence="6">STE-U-9442</strain>
    </source>
</reference>
<evidence type="ECO:0000313" key="6">
    <source>
        <dbReference type="EMBL" id="KAK1931936.1"/>
    </source>
</evidence>
<comment type="subcellular location">
    <subcellularLocation>
        <location evidence="1">Secreted</location>
    </subcellularLocation>
</comment>
<dbReference type="PANTHER" id="PTHR21312:SF28">
    <property type="entry name" value="OVOINHIBITOR-RELATED"/>
    <property type="match status" value="1"/>
</dbReference>
<dbReference type="PANTHER" id="PTHR21312">
    <property type="entry name" value="SERINE PROTEASE INHIBITOR"/>
    <property type="match status" value="1"/>
</dbReference>
<dbReference type="GO" id="GO:0030414">
    <property type="term" value="F:peptidase inhibitor activity"/>
    <property type="evidence" value="ECO:0007669"/>
    <property type="project" value="UniProtKB-KW"/>
</dbReference>
<dbReference type="PROSITE" id="PS51465">
    <property type="entry name" value="KAZAL_2"/>
    <property type="match status" value="1"/>
</dbReference>
<keyword evidence="4" id="KW-1015">Disulfide bond</keyword>
<evidence type="ECO:0000313" key="7">
    <source>
        <dbReference type="Proteomes" id="UP001259832"/>
    </source>
</evidence>
<accession>A0AAD9G4C6</accession>
<name>A0AAD9G4C6_9STRA</name>
<sequence length="331" mass="37237">MCHQQQHFQEHCHYSLIRLSPSCPYSPRSFSLEPPLKVLAAPPFPTFDAAVGPQVCASNGVTYENKCYFNLANCDNKGMRVLHNGMSLDALKPEFTRYYRNMYRCDAVFYQLSMISCSEWFLEISFLGHGYIFLKTLNPPVQQCVRESCTAIETVELLFIMSSVRRDVAIALGFMERFFLSGIRLAATTIHDLKLEWSQRHKTPRSLAGSYCNCFSLDSFRRHCQFIYSHAENIGVDEAVVVEILRQLGFKPLTAEFAIVSVFASLLIAGTSAQIDCGAVPNIRCDQPAGPQVCGSNGVTYDNKCLFDLANCDNKGMRVLHNGMCRRDGTR</sequence>
<dbReference type="CDD" id="cd00104">
    <property type="entry name" value="KAZAL_FS"/>
    <property type="match status" value="2"/>
</dbReference>
<organism evidence="6 7">
    <name type="scientific">Phytophthora citrophthora</name>
    <dbReference type="NCBI Taxonomy" id="4793"/>
    <lineage>
        <taxon>Eukaryota</taxon>
        <taxon>Sar</taxon>
        <taxon>Stramenopiles</taxon>
        <taxon>Oomycota</taxon>
        <taxon>Peronosporomycetes</taxon>
        <taxon>Peronosporales</taxon>
        <taxon>Peronosporaceae</taxon>
        <taxon>Phytophthora</taxon>
    </lineage>
</organism>
<evidence type="ECO:0000259" key="5">
    <source>
        <dbReference type="PROSITE" id="PS51465"/>
    </source>
</evidence>
<dbReference type="Pfam" id="PF07648">
    <property type="entry name" value="Kazal_2"/>
    <property type="match status" value="2"/>
</dbReference>
<dbReference type="SUPFAM" id="SSF100895">
    <property type="entry name" value="Kazal-type serine protease inhibitors"/>
    <property type="match status" value="2"/>
</dbReference>
<feature type="domain" description="Kazal-like" evidence="5">
    <location>
        <begin position="271"/>
        <end position="327"/>
    </location>
</feature>
<dbReference type="GO" id="GO:0005576">
    <property type="term" value="C:extracellular region"/>
    <property type="evidence" value="ECO:0007669"/>
    <property type="project" value="UniProtKB-SubCell"/>
</dbReference>
<dbReference type="InterPro" id="IPR002350">
    <property type="entry name" value="Kazal_dom"/>
</dbReference>
<dbReference type="InterPro" id="IPR036058">
    <property type="entry name" value="Kazal_dom_sf"/>
</dbReference>
<dbReference type="Gene3D" id="3.30.60.30">
    <property type="match status" value="2"/>
</dbReference>
<protein>
    <recommendedName>
        <fullName evidence="5">Kazal-like domain-containing protein</fullName>
    </recommendedName>
</protein>